<reference evidence="3" key="1">
    <citation type="submission" date="2015-12" db="EMBL/GenBank/DDBJ databases">
        <title>Update maize B73 reference genome by single molecule sequencing technologies.</title>
        <authorList>
            <consortium name="Maize Genome Sequencing Project"/>
            <person name="Ware D."/>
        </authorList>
    </citation>
    <scope>NUCLEOTIDE SEQUENCE [LARGE SCALE GENOMIC DNA]</scope>
    <source>
        <tissue evidence="3">Seedling</tissue>
    </source>
</reference>
<protein>
    <submittedName>
        <fullName evidence="3">F14D16.29</fullName>
    </submittedName>
</protein>
<evidence type="ECO:0000256" key="1">
    <source>
        <dbReference type="SAM" id="MobiDB-lite"/>
    </source>
</evidence>
<dbReference type="InterPro" id="IPR011051">
    <property type="entry name" value="RmlC_Cupin_sf"/>
</dbReference>
<dbReference type="Pfam" id="PF06172">
    <property type="entry name" value="Cupin_5"/>
    <property type="match status" value="1"/>
</dbReference>
<dbReference type="ExpressionAtlas" id="A0A1D6KND5">
    <property type="expression patterns" value="baseline and differential"/>
</dbReference>
<dbReference type="InParanoid" id="A0A1D6KND5"/>
<feature type="compositionally biased region" description="Basic and acidic residues" evidence="1">
    <location>
        <begin position="140"/>
        <end position="159"/>
    </location>
</feature>
<dbReference type="EMBL" id="CM007647">
    <property type="protein sequence ID" value="ONM04330.1"/>
    <property type="molecule type" value="Genomic_DNA"/>
</dbReference>
<gene>
    <name evidence="3" type="ORF">ZEAMMB73_Zm00001d032073</name>
</gene>
<dbReference type="STRING" id="4577.A0A1D6KND5"/>
<dbReference type="PaxDb" id="4577-GRMZM2G050583_P01"/>
<dbReference type="AlphaFoldDB" id="A0A1D6KND5"/>
<dbReference type="InterPro" id="IPR014710">
    <property type="entry name" value="RmlC-like_jellyroll"/>
</dbReference>
<name>A0A1D6KND5_MAIZE</name>
<dbReference type="SUPFAM" id="SSF51182">
    <property type="entry name" value="RmlC-like cupins"/>
    <property type="match status" value="1"/>
</dbReference>
<dbReference type="IntAct" id="A0A1D6KND5">
    <property type="interactions" value="1"/>
</dbReference>
<evidence type="ECO:0000313" key="3">
    <source>
        <dbReference type="EMBL" id="ONM04330.1"/>
    </source>
</evidence>
<proteinExistence type="predicted"/>
<organism evidence="3">
    <name type="scientific">Zea mays</name>
    <name type="common">Maize</name>
    <dbReference type="NCBI Taxonomy" id="4577"/>
    <lineage>
        <taxon>Eukaryota</taxon>
        <taxon>Viridiplantae</taxon>
        <taxon>Streptophyta</taxon>
        <taxon>Embryophyta</taxon>
        <taxon>Tracheophyta</taxon>
        <taxon>Spermatophyta</taxon>
        <taxon>Magnoliopsida</taxon>
        <taxon>Liliopsida</taxon>
        <taxon>Poales</taxon>
        <taxon>Poaceae</taxon>
        <taxon>PACMAD clade</taxon>
        <taxon>Panicoideae</taxon>
        <taxon>Andropogonodae</taxon>
        <taxon>Andropogoneae</taxon>
        <taxon>Tripsacinae</taxon>
        <taxon>Zea</taxon>
    </lineage>
</organism>
<feature type="domain" description="DUF985" evidence="2">
    <location>
        <begin position="10"/>
        <end position="41"/>
    </location>
</feature>
<evidence type="ECO:0000259" key="2">
    <source>
        <dbReference type="Pfam" id="PF06172"/>
    </source>
</evidence>
<feature type="region of interest" description="Disordered" evidence="1">
    <location>
        <begin position="125"/>
        <end position="159"/>
    </location>
</feature>
<dbReference type="Gene3D" id="2.60.120.10">
    <property type="entry name" value="Jelly Rolls"/>
    <property type="match status" value="1"/>
</dbReference>
<sequence length="159" mass="17221">MASEEMTATEVAALLDLKPHPEGGFYTETFRDGSITLTTSQLPPHCKSVWFIFLEKRLPCLIQLNKTIFSKGGAIRKEAGSGSGDLSDRESTLAGLLSSSSVGDVSHLHDERDQACWTGWRCNKDEQGGGVKKGSGLDNNTHREGDNDGQRREQGIGAN</sequence>
<dbReference type="InterPro" id="IPR009327">
    <property type="entry name" value="Cupin_DUF985"/>
</dbReference>
<accession>A0A1D6KND5</accession>